<dbReference type="NCBIfam" id="TIGR01484">
    <property type="entry name" value="HAD-SF-IIB"/>
    <property type="match status" value="1"/>
</dbReference>
<name>C5CF40_KOSOT</name>
<dbReference type="NCBIfam" id="TIGR00099">
    <property type="entry name" value="Cof-subfamily"/>
    <property type="match status" value="1"/>
</dbReference>
<dbReference type="AlphaFoldDB" id="C5CF40"/>
<accession>C5CF40</accession>
<dbReference type="eggNOG" id="COG0561">
    <property type="taxonomic scope" value="Bacteria"/>
</dbReference>
<dbReference type="PANTHER" id="PTHR10000:SF8">
    <property type="entry name" value="HAD SUPERFAMILY HYDROLASE-LIKE, TYPE 3"/>
    <property type="match status" value="1"/>
</dbReference>
<evidence type="ECO:0000313" key="2">
    <source>
        <dbReference type="Proteomes" id="UP000002382"/>
    </source>
</evidence>
<dbReference type="GO" id="GO:0000287">
    <property type="term" value="F:magnesium ion binding"/>
    <property type="evidence" value="ECO:0007669"/>
    <property type="project" value="TreeGrafter"/>
</dbReference>
<dbReference type="GO" id="GO:0016791">
    <property type="term" value="F:phosphatase activity"/>
    <property type="evidence" value="ECO:0007669"/>
    <property type="project" value="UniProtKB-ARBA"/>
</dbReference>
<gene>
    <name evidence="1" type="ordered locus">Kole_1615</name>
</gene>
<dbReference type="CDD" id="cd07516">
    <property type="entry name" value="HAD_Pase"/>
    <property type="match status" value="1"/>
</dbReference>
<dbReference type="STRING" id="521045.Kole_1615"/>
<dbReference type="OrthoDB" id="9790031at2"/>
<dbReference type="InterPro" id="IPR036412">
    <property type="entry name" value="HAD-like_sf"/>
</dbReference>
<protein>
    <submittedName>
        <fullName evidence="1">Cof-like hydrolase</fullName>
    </submittedName>
</protein>
<keyword evidence="1" id="KW-0378">Hydrolase</keyword>
<dbReference type="HOGENOM" id="CLU_044146_3_1_0"/>
<dbReference type="InterPro" id="IPR000150">
    <property type="entry name" value="Cof"/>
</dbReference>
<dbReference type="GO" id="GO:0005829">
    <property type="term" value="C:cytosol"/>
    <property type="evidence" value="ECO:0007669"/>
    <property type="project" value="TreeGrafter"/>
</dbReference>
<evidence type="ECO:0000313" key="1">
    <source>
        <dbReference type="EMBL" id="ACR80305.1"/>
    </source>
</evidence>
<keyword evidence="2" id="KW-1185">Reference proteome</keyword>
<dbReference type="InterPro" id="IPR023214">
    <property type="entry name" value="HAD_sf"/>
</dbReference>
<dbReference type="Pfam" id="PF08282">
    <property type="entry name" value="Hydrolase_3"/>
    <property type="match status" value="1"/>
</dbReference>
<reference evidence="1 2" key="1">
    <citation type="submission" date="2009-06" db="EMBL/GenBank/DDBJ databases">
        <title>Complete sequence of Thermotogales bacterium TBF 19.5.1.</title>
        <authorList>
            <consortium name="US DOE Joint Genome Institute"/>
            <person name="Lucas S."/>
            <person name="Copeland A."/>
            <person name="Lapidus A."/>
            <person name="Glavina del Rio T."/>
            <person name="Tice H."/>
            <person name="Bruce D."/>
            <person name="Goodwin L."/>
            <person name="Pitluck S."/>
            <person name="Chertkov O."/>
            <person name="Brettin T."/>
            <person name="Detter J.C."/>
            <person name="Han C."/>
            <person name="Schmutz J."/>
            <person name="Larimer F."/>
            <person name="Land M."/>
            <person name="Hauser L."/>
            <person name="Kyrpides N."/>
            <person name="Ovchinnikova G."/>
            <person name="Noll K."/>
        </authorList>
    </citation>
    <scope>NUCLEOTIDE SEQUENCE [LARGE SCALE GENOMIC DNA]</scope>
    <source>
        <strain evidence="2">ATCC BAA-1733 / DSM 21960 / TBF 19.5.1</strain>
    </source>
</reference>
<dbReference type="RefSeq" id="WP_015868950.1">
    <property type="nucleotide sequence ID" value="NC_012785.1"/>
</dbReference>
<dbReference type="SUPFAM" id="SSF56784">
    <property type="entry name" value="HAD-like"/>
    <property type="match status" value="1"/>
</dbReference>
<dbReference type="SFLD" id="SFLDG01140">
    <property type="entry name" value="C2.B:_Phosphomannomutase_and_P"/>
    <property type="match status" value="1"/>
</dbReference>
<sequence>MINGVVIDIDGTFIDSEEKIPIENLEVFRELEAKGLRVIFASGRMLTSVKNFISKISDKAYPIIAYNGAVVYVNGENIFNQVLLQDTAVRIVERALSNNMYIQAYVDDRLVVPKDCEEARSYASHSGVDFMVVEDLTNYLSKHPTIKLLMIAPSEQIDNLRLEFSEIFPEVDFVRSFSTYLDIVPKGVSKGKALEILCKHLEIDIGKLIAFGDNDNDISLFERCGFSIAMANATQRAKKAADVIAPSNDEAGFARVMKKLLTLCD</sequence>
<organism evidence="1 2">
    <name type="scientific">Kosmotoga olearia (strain ATCC BAA-1733 / DSM 21960 / TBF 19.5.1)</name>
    <dbReference type="NCBI Taxonomy" id="521045"/>
    <lineage>
        <taxon>Bacteria</taxon>
        <taxon>Thermotogati</taxon>
        <taxon>Thermotogota</taxon>
        <taxon>Thermotogae</taxon>
        <taxon>Kosmotogales</taxon>
        <taxon>Kosmotogaceae</taxon>
        <taxon>Kosmotoga</taxon>
    </lineage>
</organism>
<dbReference type="PANTHER" id="PTHR10000">
    <property type="entry name" value="PHOSPHOSERINE PHOSPHATASE"/>
    <property type="match status" value="1"/>
</dbReference>
<dbReference type="KEGG" id="kol:Kole_1615"/>
<reference evidence="1 2" key="2">
    <citation type="journal article" date="2011" name="J. Bacteriol.">
        <title>Genome Sequence of Kosmotoga olearia Strain TBF 19.5.1, a Thermophilic Bacterium with a Wide Growth Temperature Range, Isolated from the Troll B Oil Platform in the North Sea.</title>
        <authorList>
            <person name="Swithers K.S."/>
            <person name="Dipippo J.L."/>
            <person name="Bruce D.C."/>
            <person name="Detter C."/>
            <person name="Tapia R."/>
            <person name="Han S."/>
            <person name="Goodwin L.A."/>
            <person name="Han J."/>
            <person name="Woyke T."/>
            <person name="Pitluck S."/>
            <person name="Pennacchio L."/>
            <person name="Nolan M."/>
            <person name="Mikhailova N."/>
            <person name="Land M.L."/>
            <person name="Nesbo C.L."/>
            <person name="Gogarten J.P."/>
            <person name="Noll K.M."/>
        </authorList>
    </citation>
    <scope>NUCLEOTIDE SEQUENCE [LARGE SCALE GENOMIC DNA]</scope>
    <source>
        <strain evidence="2">ATCC BAA-1733 / DSM 21960 / TBF 19.5.1</strain>
    </source>
</reference>
<dbReference type="SFLD" id="SFLDG01144">
    <property type="entry name" value="C2.B.4:_PGP_Like"/>
    <property type="match status" value="1"/>
</dbReference>
<dbReference type="SFLD" id="SFLDS00003">
    <property type="entry name" value="Haloacid_Dehalogenase"/>
    <property type="match status" value="1"/>
</dbReference>
<dbReference type="Gene3D" id="3.40.50.1000">
    <property type="entry name" value="HAD superfamily/HAD-like"/>
    <property type="match status" value="1"/>
</dbReference>
<dbReference type="Gene3D" id="3.30.1240.10">
    <property type="match status" value="1"/>
</dbReference>
<dbReference type="Proteomes" id="UP000002382">
    <property type="component" value="Chromosome"/>
</dbReference>
<proteinExistence type="predicted"/>
<dbReference type="EMBL" id="CP001634">
    <property type="protein sequence ID" value="ACR80305.1"/>
    <property type="molecule type" value="Genomic_DNA"/>
</dbReference>
<dbReference type="InterPro" id="IPR006379">
    <property type="entry name" value="HAD-SF_hydro_IIB"/>
</dbReference>